<name>A0ABP7MMT2_9GAMM</name>
<dbReference type="InterPro" id="IPR004564">
    <property type="entry name" value="OM_lipoprot_carrier_LolA-like"/>
</dbReference>
<keyword evidence="1" id="KW-0732">Signal</keyword>
<dbReference type="EMBL" id="BAAAZU010000011">
    <property type="protein sequence ID" value="GAA3926476.1"/>
    <property type="molecule type" value="Genomic_DNA"/>
</dbReference>
<reference evidence="3" key="1">
    <citation type="journal article" date="2019" name="Int. J. Syst. Evol. Microbiol.">
        <title>The Global Catalogue of Microorganisms (GCM) 10K type strain sequencing project: providing services to taxonomists for standard genome sequencing and annotation.</title>
        <authorList>
            <consortium name="The Broad Institute Genomics Platform"/>
            <consortium name="The Broad Institute Genome Sequencing Center for Infectious Disease"/>
            <person name="Wu L."/>
            <person name="Ma J."/>
        </authorList>
    </citation>
    <scope>NUCLEOTIDE SEQUENCE [LARGE SCALE GENOMIC DNA]</scope>
    <source>
        <strain evidence="3">JCM 16916</strain>
    </source>
</reference>
<keyword evidence="3" id="KW-1185">Reference proteome</keyword>
<evidence type="ECO:0000313" key="3">
    <source>
        <dbReference type="Proteomes" id="UP001501727"/>
    </source>
</evidence>
<proteinExistence type="predicted"/>
<organism evidence="2 3">
    <name type="scientific">Luteimonas lutimaris</name>
    <dbReference type="NCBI Taxonomy" id="698645"/>
    <lineage>
        <taxon>Bacteria</taxon>
        <taxon>Pseudomonadati</taxon>
        <taxon>Pseudomonadota</taxon>
        <taxon>Gammaproteobacteria</taxon>
        <taxon>Lysobacterales</taxon>
        <taxon>Lysobacteraceae</taxon>
        <taxon>Luteimonas</taxon>
    </lineage>
</organism>
<accession>A0ABP7MMT2</accession>
<feature type="chain" id="PRO_5047008716" evidence="1">
    <location>
        <begin position="29"/>
        <end position="232"/>
    </location>
</feature>
<dbReference type="Gene3D" id="2.50.20.10">
    <property type="entry name" value="Lipoprotein localisation LolA/LolB/LppX"/>
    <property type="match status" value="1"/>
</dbReference>
<evidence type="ECO:0000313" key="2">
    <source>
        <dbReference type="EMBL" id="GAA3926476.1"/>
    </source>
</evidence>
<protein>
    <submittedName>
        <fullName evidence="2">Fatty acyl CoA synthetase</fullName>
    </submittedName>
</protein>
<comment type="caution">
    <text evidence="2">The sequence shown here is derived from an EMBL/GenBank/DDBJ whole genome shotgun (WGS) entry which is preliminary data.</text>
</comment>
<dbReference type="Pfam" id="PF19574">
    <property type="entry name" value="LolA_3"/>
    <property type="match status" value="1"/>
</dbReference>
<sequence length="232" mass="25384">MSNRNPRPKGRPMLLAALLLAATATAWAAPQAADPGEPIDSGWVLRILARPAPMRTNFVELRSSRLLKEPLRLSGEYQRPDEATLVRQVRAPYVETTTITTDAAGGGQATIERKGKSARTFPLSRVPELARLRDSFGALLSGDRAALERHYEISAEGTRRSWQMTLVPKDAELAAKLRDIRMYGRGIELRCIETHPVQGDMQRTLLAGAARTAHDVSGTDDLVALCHGDQAP</sequence>
<gene>
    <name evidence="2" type="ORF">GCM10022229_20790</name>
</gene>
<evidence type="ECO:0000256" key="1">
    <source>
        <dbReference type="SAM" id="SignalP"/>
    </source>
</evidence>
<dbReference type="Proteomes" id="UP001501727">
    <property type="component" value="Unassembled WGS sequence"/>
</dbReference>
<feature type="signal peptide" evidence="1">
    <location>
        <begin position="1"/>
        <end position="28"/>
    </location>
</feature>